<keyword evidence="5" id="KW-1185">Reference proteome</keyword>
<sequence length="239" mass="27747">MTETKTTTREQKKRQTRQAFFNAVLDLCMTGQGYSSISLRQVTREVGVVPTAFYRHFDDMECLGKALVEDELGDALSILREHMQLGKKRSFERQIAKSVQIFFKAVDAQPRYWQFIASERFGGSEAVRNAISLQIHYFAKIMGEDLALQPAFEHIGSEDRYLLAEIGVNLSFSWIIDWLELTYTPNLDDEDAEDITDKQDPIDVEHHKQEMLRRCTRQMQILMYGAYNWKSSEETVIED</sequence>
<proteinExistence type="predicted"/>
<dbReference type="PANTHER" id="PTHR47752">
    <property type="entry name" value="HTH-TYPE TRANSCRIPTIONAL REPRESSOR FABR"/>
    <property type="match status" value="1"/>
</dbReference>
<evidence type="ECO:0000256" key="1">
    <source>
        <dbReference type="ARBA" id="ARBA00023125"/>
    </source>
</evidence>
<dbReference type="GO" id="GO:0003677">
    <property type="term" value="F:DNA binding"/>
    <property type="evidence" value="ECO:0007669"/>
    <property type="project" value="UniProtKB-UniRule"/>
</dbReference>
<evidence type="ECO:0000313" key="4">
    <source>
        <dbReference type="EMBL" id="KDN24791.1"/>
    </source>
</evidence>
<comment type="caution">
    <text evidence="4">The sequence shown here is derived from an EMBL/GenBank/DDBJ whole genome shotgun (WGS) entry which is preliminary data.</text>
</comment>
<dbReference type="Gene3D" id="1.10.10.60">
    <property type="entry name" value="Homeodomain-like"/>
    <property type="match status" value="1"/>
</dbReference>
<dbReference type="AlphaFoldDB" id="A0A066UBL1"/>
<reference evidence="4 5" key="1">
    <citation type="journal article" date="2014" name="Genome Announc.">
        <title>Draft Genome Sequence of Moraxella bovoculi Strain 237T (ATCC BAA-1259T) Isolated from a Calf with Infectious Bovine Keratoconjunctivitis.</title>
        <authorList>
            <person name="Calcutt M.J."/>
            <person name="Foecking M.F."/>
            <person name="Martin N.T."/>
            <person name="Mhlanga-Mutangadura T."/>
            <person name="Reilly T.J."/>
        </authorList>
    </citation>
    <scope>NUCLEOTIDE SEQUENCE [LARGE SCALE GENOMIC DNA]</scope>
    <source>
        <strain evidence="4 5">237</strain>
    </source>
</reference>
<dbReference type="Proteomes" id="UP000035860">
    <property type="component" value="Unassembled WGS sequence"/>
</dbReference>
<accession>A0A066UBL1</accession>
<dbReference type="InterPro" id="IPR009057">
    <property type="entry name" value="Homeodomain-like_sf"/>
</dbReference>
<feature type="DNA-binding region" description="H-T-H motif" evidence="2">
    <location>
        <begin position="38"/>
        <end position="57"/>
    </location>
</feature>
<protein>
    <submittedName>
        <fullName evidence="4">TetR family transcriptional regulator</fullName>
    </submittedName>
</protein>
<evidence type="ECO:0000256" key="2">
    <source>
        <dbReference type="PROSITE-ProRule" id="PRU00335"/>
    </source>
</evidence>
<gene>
    <name evidence="4" type="ORF">MBO_07508</name>
</gene>
<dbReference type="RefSeq" id="WP_036366301.1">
    <property type="nucleotide sequence ID" value="NZ_AOMT01000026.1"/>
</dbReference>
<evidence type="ECO:0000259" key="3">
    <source>
        <dbReference type="PROSITE" id="PS50977"/>
    </source>
</evidence>
<dbReference type="SUPFAM" id="SSF46689">
    <property type="entry name" value="Homeodomain-like"/>
    <property type="match status" value="1"/>
</dbReference>
<dbReference type="PROSITE" id="PS50977">
    <property type="entry name" value="HTH_TETR_2"/>
    <property type="match status" value="1"/>
</dbReference>
<organism evidence="4 5">
    <name type="scientific">Moraxella bovoculi 237</name>
    <dbReference type="NCBI Taxonomy" id="743974"/>
    <lineage>
        <taxon>Bacteria</taxon>
        <taxon>Pseudomonadati</taxon>
        <taxon>Pseudomonadota</taxon>
        <taxon>Gammaproteobacteria</taxon>
        <taxon>Moraxellales</taxon>
        <taxon>Moraxellaceae</taxon>
        <taxon>Moraxella</taxon>
    </lineage>
</organism>
<dbReference type="InterPro" id="IPR001647">
    <property type="entry name" value="HTH_TetR"/>
</dbReference>
<keyword evidence="1 2" id="KW-0238">DNA-binding</keyword>
<dbReference type="PANTHER" id="PTHR47752:SF1">
    <property type="entry name" value="HTH-TYPE TRANSCRIPTIONAL REPRESSOR FABR"/>
    <property type="match status" value="1"/>
</dbReference>
<dbReference type="Pfam" id="PF00440">
    <property type="entry name" value="TetR_N"/>
    <property type="match status" value="1"/>
</dbReference>
<dbReference type="eggNOG" id="COG1309">
    <property type="taxonomic scope" value="Bacteria"/>
</dbReference>
<dbReference type="EMBL" id="AOMT01000026">
    <property type="protein sequence ID" value="KDN24791.1"/>
    <property type="molecule type" value="Genomic_DNA"/>
</dbReference>
<dbReference type="InterPro" id="IPR050692">
    <property type="entry name" value="HTH_transcr_repressor_FabR"/>
</dbReference>
<dbReference type="Gene3D" id="1.10.357.10">
    <property type="entry name" value="Tetracycline Repressor, domain 2"/>
    <property type="match status" value="1"/>
</dbReference>
<dbReference type="OrthoDB" id="8617654at2"/>
<feature type="domain" description="HTH tetR-type" evidence="3">
    <location>
        <begin position="14"/>
        <end position="75"/>
    </location>
</feature>
<name>A0A066UBL1_9GAMM</name>
<evidence type="ECO:0000313" key="5">
    <source>
        <dbReference type="Proteomes" id="UP000035860"/>
    </source>
</evidence>